<feature type="domain" description="ANTAR" evidence="1">
    <location>
        <begin position="117"/>
        <end position="178"/>
    </location>
</feature>
<accession>A0A316TFP0</accession>
<dbReference type="RefSeq" id="WP_109693386.1">
    <property type="nucleotide sequence ID" value="NZ_QGDD01000003.1"/>
</dbReference>
<dbReference type="AlphaFoldDB" id="A0A316TFP0"/>
<dbReference type="OrthoDB" id="3787288at2"/>
<proteinExistence type="predicted"/>
<keyword evidence="3" id="KW-1185">Reference proteome</keyword>
<gene>
    <name evidence="2" type="ORF">DJ010_09280</name>
</gene>
<name>A0A316TFP0_9ACTN</name>
<dbReference type="Proteomes" id="UP000245507">
    <property type="component" value="Unassembled WGS sequence"/>
</dbReference>
<dbReference type="PROSITE" id="PS50921">
    <property type="entry name" value="ANTAR"/>
    <property type="match status" value="1"/>
</dbReference>
<dbReference type="SUPFAM" id="SSF52172">
    <property type="entry name" value="CheY-like"/>
    <property type="match status" value="1"/>
</dbReference>
<dbReference type="GO" id="GO:0003723">
    <property type="term" value="F:RNA binding"/>
    <property type="evidence" value="ECO:0007669"/>
    <property type="project" value="InterPro"/>
</dbReference>
<sequence>MSELDGGLTGRFSYDVRSDAWHWDTEIHRIHGLPADIEPTTSHVLGSAAPGDAKRVEELLEKMIETTESFSVAYRVKAGDGKERNVLLVGERALCAAPDKVSVIEGFFVDLTPDVAEVVGEATHAAVEASAEHRAVIEQAKGALMLAYGFDEDAAFSMLSWWSRNRNIKVRDLATELMRASEEGAASGQQFRTQVDRLLHDLTGNDSR</sequence>
<reference evidence="2 3" key="1">
    <citation type="submission" date="2018-05" db="EMBL/GenBank/DDBJ databases">
        <title>Nocardioides silvaticus genome.</title>
        <authorList>
            <person name="Li C."/>
            <person name="Wang G."/>
        </authorList>
    </citation>
    <scope>NUCLEOTIDE SEQUENCE [LARGE SCALE GENOMIC DNA]</scope>
    <source>
        <strain evidence="2 3">CCTCC AB 2018079</strain>
    </source>
</reference>
<dbReference type="EMBL" id="QGDD01000003">
    <property type="protein sequence ID" value="PWN03297.1"/>
    <property type="molecule type" value="Genomic_DNA"/>
</dbReference>
<evidence type="ECO:0000313" key="3">
    <source>
        <dbReference type="Proteomes" id="UP000245507"/>
    </source>
</evidence>
<dbReference type="SMART" id="SM01012">
    <property type="entry name" value="ANTAR"/>
    <property type="match status" value="1"/>
</dbReference>
<evidence type="ECO:0000313" key="2">
    <source>
        <dbReference type="EMBL" id="PWN03297.1"/>
    </source>
</evidence>
<dbReference type="InterPro" id="IPR005561">
    <property type="entry name" value="ANTAR"/>
</dbReference>
<dbReference type="Gene3D" id="1.10.10.10">
    <property type="entry name" value="Winged helix-like DNA-binding domain superfamily/Winged helix DNA-binding domain"/>
    <property type="match status" value="1"/>
</dbReference>
<organism evidence="2 3">
    <name type="scientific">Nocardioides silvaticus</name>
    <dbReference type="NCBI Taxonomy" id="2201891"/>
    <lineage>
        <taxon>Bacteria</taxon>
        <taxon>Bacillati</taxon>
        <taxon>Actinomycetota</taxon>
        <taxon>Actinomycetes</taxon>
        <taxon>Propionibacteriales</taxon>
        <taxon>Nocardioidaceae</taxon>
        <taxon>Nocardioides</taxon>
    </lineage>
</organism>
<dbReference type="InterPro" id="IPR036388">
    <property type="entry name" value="WH-like_DNA-bd_sf"/>
</dbReference>
<evidence type="ECO:0000259" key="1">
    <source>
        <dbReference type="PROSITE" id="PS50921"/>
    </source>
</evidence>
<dbReference type="Gene3D" id="3.30.450.20">
    <property type="entry name" value="PAS domain"/>
    <property type="match status" value="1"/>
</dbReference>
<protein>
    <recommendedName>
        <fullName evidence="1">ANTAR domain-containing protein</fullName>
    </recommendedName>
</protein>
<dbReference type="Pfam" id="PF03861">
    <property type="entry name" value="ANTAR"/>
    <property type="match status" value="1"/>
</dbReference>
<comment type="caution">
    <text evidence="2">The sequence shown here is derived from an EMBL/GenBank/DDBJ whole genome shotgun (WGS) entry which is preliminary data.</text>
</comment>
<dbReference type="InterPro" id="IPR011006">
    <property type="entry name" value="CheY-like_superfamily"/>
</dbReference>